<dbReference type="HOGENOM" id="CLU_044146_0_1_10"/>
<dbReference type="Gene3D" id="3.30.1240.10">
    <property type="match status" value="1"/>
</dbReference>
<dbReference type="NCBIfam" id="TIGR01484">
    <property type="entry name" value="HAD-SF-IIB"/>
    <property type="match status" value="1"/>
</dbReference>
<keyword evidence="1" id="KW-0378">Hydrolase</keyword>
<dbReference type="AlphaFoldDB" id="G0IW69"/>
<dbReference type="EMBL" id="CP002955">
    <property type="protein sequence ID" value="AEL26289.1"/>
    <property type="molecule type" value="Genomic_DNA"/>
</dbReference>
<dbReference type="STRING" id="880070.Cycma_2550"/>
<dbReference type="SFLD" id="SFLDG01140">
    <property type="entry name" value="C2.B:_Phosphomannomutase_and_P"/>
    <property type="match status" value="1"/>
</dbReference>
<protein>
    <submittedName>
        <fullName evidence="1">Cof-like hydrolase</fullName>
    </submittedName>
</protein>
<name>G0IW69_CYCMS</name>
<dbReference type="NCBIfam" id="TIGR00099">
    <property type="entry name" value="Cof-subfamily"/>
    <property type="match status" value="1"/>
</dbReference>
<dbReference type="CDD" id="cd07516">
    <property type="entry name" value="HAD_Pase"/>
    <property type="match status" value="1"/>
</dbReference>
<dbReference type="OrthoDB" id="9814970at2"/>
<dbReference type="Proteomes" id="UP000001635">
    <property type="component" value="Chromosome"/>
</dbReference>
<dbReference type="PANTHER" id="PTHR10000">
    <property type="entry name" value="PHOSPHOSERINE PHOSPHATASE"/>
    <property type="match status" value="1"/>
</dbReference>
<organism evidence="1 2">
    <name type="scientific">Cyclobacterium marinum (strain ATCC 25205 / DSM 745 / LMG 13164 / NCIMB 1802)</name>
    <name type="common">Flectobacillus marinus</name>
    <dbReference type="NCBI Taxonomy" id="880070"/>
    <lineage>
        <taxon>Bacteria</taxon>
        <taxon>Pseudomonadati</taxon>
        <taxon>Bacteroidota</taxon>
        <taxon>Cytophagia</taxon>
        <taxon>Cytophagales</taxon>
        <taxon>Cyclobacteriaceae</taxon>
        <taxon>Cyclobacterium</taxon>
    </lineage>
</organism>
<dbReference type="InterPro" id="IPR023214">
    <property type="entry name" value="HAD_sf"/>
</dbReference>
<dbReference type="Pfam" id="PF08282">
    <property type="entry name" value="Hydrolase_3"/>
    <property type="match status" value="1"/>
</dbReference>
<dbReference type="GO" id="GO:0005829">
    <property type="term" value="C:cytosol"/>
    <property type="evidence" value="ECO:0007669"/>
    <property type="project" value="TreeGrafter"/>
</dbReference>
<dbReference type="SUPFAM" id="SSF56784">
    <property type="entry name" value="HAD-like"/>
    <property type="match status" value="1"/>
</dbReference>
<gene>
    <name evidence="1" type="ordered locus">Cycma_2550</name>
</gene>
<evidence type="ECO:0000313" key="1">
    <source>
        <dbReference type="EMBL" id="AEL26289.1"/>
    </source>
</evidence>
<dbReference type="InterPro" id="IPR000150">
    <property type="entry name" value="Cof"/>
</dbReference>
<dbReference type="Gene3D" id="3.40.50.1000">
    <property type="entry name" value="HAD superfamily/HAD-like"/>
    <property type="match status" value="1"/>
</dbReference>
<proteinExistence type="predicted"/>
<dbReference type="GO" id="GO:0016791">
    <property type="term" value="F:phosphatase activity"/>
    <property type="evidence" value="ECO:0007669"/>
    <property type="project" value="UniProtKB-ARBA"/>
</dbReference>
<dbReference type="eggNOG" id="COG0561">
    <property type="taxonomic scope" value="Bacteria"/>
</dbReference>
<dbReference type="PANTHER" id="PTHR10000:SF8">
    <property type="entry name" value="HAD SUPERFAMILY HYDROLASE-LIKE, TYPE 3"/>
    <property type="match status" value="1"/>
</dbReference>
<dbReference type="RefSeq" id="WP_014020582.1">
    <property type="nucleotide sequence ID" value="NC_015914.1"/>
</dbReference>
<reference evidence="2" key="1">
    <citation type="submission" date="2011-07" db="EMBL/GenBank/DDBJ databases">
        <title>The complete genome of Cyclobacterium marinum DSM 745.</title>
        <authorList>
            <person name="Lucas S."/>
            <person name="Han J."/>
            <person name="Lapidus A."/>
            <person name="Bruce D."/>
            <person name="Goodwin L."/>
            <person name="Pitluck S."/>
            <person name="Peters L."/>
            <person name="Kyrpides N."/>
            <person name="Mavromatis K."/>
            <person name="Ivanova N."/>
            <person name="Ovchinnikova G."/>
            <person name="Chertkov O."/>
            <person name="Detter J.C."/>
            <person name="Tapia R."/>
            <person name="Han C."/>
            <person name="Land M."/>
            <person name="Hauser L."/>
            <person name="Markowitz V."/>
            <person name="Cheng J.-F."/>
            <person name="Hugenholtz P."/>
            <person name="Woyke T."/>
            <person name="Wu D."/>
            <person name="Tindall B."/>
            <person name="Schuetze A."/>
            <person name="Brambilla E."/>
            <person name="Klenk H.-P."/>
            <person name="Eisen J.A."/>
        </authorList>
    </citation>
    <scope>NUCLEOTIDE SEQUENCE [LARGE SCALE GENOMIC DNA]</scope>
    <source>
        <strain evidence="2">ATCC 25205 / DSM 745 / LMG 13164 / NCIMB 1802</strain>
    </source>
</reference>
<sequence>MKISAICTDIDGTLLDKNRQLSERTLRAFAGLPADFPVILASSRMPGAMTHLLDEFERADNPLICYNGGYVIRSPLNGAEMVDSTYINPEICRKIMQVAKQTQAHISLYAEDNWYAPSMDKWTEKEEMVTKVKATLGNQHGIIENWERGKMGAHKVMCMGHAAEIQWLYDQLFNSHGSSLHLYRSKDTYIEIAPKAISKASGLRRILADYNIPMEEVLAFGDNYNDIPLLDEVGYGVAVANAREEVKAVAKEVTSSNIEDGVAKIIEKLLL</sequence>
<evidence type="ECO:0000313" key="2">
    <source>
        <dbReference type="Proteomes" id="UP000001635"/>
    </source>
</evidence>
<dbReference type="InterPro" id="IPR036412">
    <property type="entry name" value="HAD-like_sf"/>
</dbReference>
<keyword evidence="2" id="KW-1185">Reference proteome</keyword>
<dbReference type="SFLD" id="SFLDS00003">
    <property type="entry name" value="Haloacid_Dehalogenase"/>
    <property type="match status" value="1"/>
</dbReference>
<dbReference type="GO" id="GO:0000287">
    <property type="term" value="F:magnesium ion binding"/>
    <property type="evidence" value="ECO:0007669"/>
    <property type="project" value="TreeGrafter"/>
</dbReference>
<dbReference type="InterPro" id="IPR006379">
    <property type="entry name" value="HAD-SF_hydro_IIB"/>
</dbReference>
<accession>G0IW69</accession>
<dbReference type="KEGG" id="cmr:Cycma_2550"/>